<reference evidence="3" key="1">
    <citation type="submission" date="2017-03" db="EMBL/GenBank/DDBJ databases">
        <title>Phytopthora megakarya and P. palmivora, two closely related causual agents of cacao black pod achieved similar genome size and gene model numbers by different mechanisms.</title>
        <authorList>
            <person name="Ali S."/>
            <person name="Shao J."/>
            <person name="Larry D.J."/>
            <person name="Kronmiller B."/>
            <person name="Shen D."/>
            <person name="Strem M.D."/>
            <person name="Melnick R.L."/>
            <person name="Guiltinan M.J."/>
            <person name="Tyler B.M."/>
            <person name="Meinhardt L.W."/>
            <person name="Bailey B.A."/>
        </authorList>
    </citation>
    <scope>NUCLEOTIDE SEQUENCE [LARGE SCALE GENOMIC DNA]</scope>
    <source>
        <strain evidence="3">zdho120</strain>
    </source>
</reference>
<gene>
    <name evidence="2" type="ORF">PHMEG_00016689</name>
</gene>
<evidence type="ECO:0000313" key="2">
    <source>
        <dbReference type="EMBL" id="OWZ10461.1"/>
    </source>
</evidence>
<proteinExistence type="predicted"/>
<name>A0A225VY67_9STRA</name>
<sequence>MPSHISPQPQSEELSRKPLYQTHQGSRKIHETVTQQLFITFNAHRWCLRSSSSWENRLGHSSYGKVPDDVFLSTLDYNLE</sequence>
<feature type="compositionally biased region" description="Polar residues" evidence="1">
    <location>
        <begin position="1"/>
        <end position="12"/>
    </location>
</feature>
<dbReference type="EMBL" id="NBNE01002437">
    <property type="protein sequence ID" value="OWZ10461.1"/>
    <property type="molecule type" value="Genomic_DNA"/>
</dbReference>
<evidence type="ECO:0000256" key="1">
    <source>
        <dbReference type="SAM" id="MobiDB-lite"/>
    </source>
</evidence>
<accession>A0A225VY67</accession>
<comment type="caution">
    <text evidence="2">The sequence shown here is derived from an EMBL/GenBank/DDBJ whole genome shotgun (WGS) entry which is preliminary data.</text>
</comment>
<keyword evidence="3" id="KW-1185">Reference proteome</keyword>
<dbReference type="Proteomes" id="UP000198211">
    <property type="component" value="Unassembled WGS sequence"/>
</dbReference>
<protein>
    <submittedName>
        <fullName evidence="2">Uncharacterized protein</fullName>
    </submittedName>
</protein>
<organism evidence="2 3">
    <name type="scientific">Phytophthora megakarya</name>
    <dbReference type="NCBI Taxonomy" id="4795"/>
    <lineage>
        <taxon>Eukaryota</taxon>
        <taxon>Sar</taxon>
        <taxon>Stramenopiles</taxon>
        <taxon>Oomycota</taxon>
        <taxon>Peronosporomycetes</taxon>
        <taxon>Peronosporales</taxon>
        <taxon>Peronosporaceae</taxon>
        <taxon>Phytophthora</taxon>
    </lineage>
</organism>
<feature type="region of interest" description="Disordered" evidence="1">
    <location>
        <begin position="1"/>
        <end position="26"/>
    </location>
</feature>
<dbReference type="AlphaFoldDB" id="A0A225VY67"/>
<evidence type="ECO:0000313" key="3">
    <source>
        <dbReference type="Proteomes" id="UP000198211"/>
    </source>
</evidence>